<proteinExistence type="predicted"/>
<keyword evidence="5" id="KW-1185">Reference proteome</keyword>
<sequence length="207" mass="21899">MTLIHLTRHGQTPWHRPNRYTGSSDVDLDEVGVRQADALARWAQSAGLTALACSDLRRAGQTAAPVAARTGLAPLVDKRLRELDFGLAEGRTLAEVRAEHPEVVERFVADPDGRHFPGGEAPADAVSRGIAALGELATAYPEGSVLVIAHSTLIRLVVCAVLGVPLREYRRKLPRLAPASRTELEFGAGGAVALLAYNVGLDAGCAA</sequence>
<dbReference type="InterPro" id="IPR029033">
    <property type="entry name" value="His_PPase_superfam"/>
</dbReference>
<dbReference type="Proteomes" id="UP000482960">
    <property type="component" value="Unassembled WGS sequence"/>
</dbReference>
<feature type="binding site" evidence="2">
    <location>
        <begin position="21"/>
        <end position="22"/>
    </location>
    <ligand>
        <name>substrate</name>
    </ligand>
</feature>
<evidence type="ECO:0000256" key="1">
    <source>
        <dbReference type="PIRSR" id="PIRSR613078-1"/>
    </source>
</evidence>
<reference evidence="4 5" key="1">
    <citation type="submission" date="2020-03" db="EMBL/GenBank/DDBJ databases">
        <title>Whole genome shotgun sequence of Phytohabitans rumicis NBRC 108638.</title>
        <authorList>
            <person name="Komaki H."/>
            <person name="Tamura T."/>
        </authorList>
    </citation>
    <scope>NUCLEOTIDE SEQUENCE [LARGE SCALE GENOMIC DNA]</scope>
    <source>
        <strain evidence="4 5">NBRC 108638</strain>
    </source>
</reference>
<feature type="active site" description="Proton donor/acceptor" evidence="1">
    <location>
        <position position="82"/>
    </location>
</feature>
<dbReference type="AlphaFoldDB" id="A0A6V8KTN0"/>
<feature type="region of interest" description="Disordered" evidence="3">
    <location>
        <begin position="1"/>
        <end position="21"/>
    </location>
</feature>
<comment type="caution">
    <text evidence="4">The sequence shown here is derived from an EMBL/GenBank/DDBJ whole genome shotgun (WGS) entry which is preliminary data.</text>
</comment>
<evidence type="ECO:0000256" key="3">
    <source>
        <dbReference type="SAM" id="MobiDB-lite"/>
    </source>
</evidence>
<dbReference type="SMART" id="SM00855">
    <property type="entry name" value="PGAM"/>
    <property type="match status" value="1"/>
</dbReference>
<dbReference type="PANTHER" id="PTHR48100">
    <property type="entry name" value="BROAD-SPECIFICITY PHOSPHATASE YOR283W-RELATED"/>
    <property type="match status" value="1"/>
</dbReference>
<gene>
    <name evidence="4" type="ORF">Prum_004320</name>
</gene>
<dbReference type="RefSeq" id="WP_173073468.1">
    <property type="nucleotide sequence ID" value="NZ_BAABJB010000025.1"/>
</dbReference>
<name>A0A6V8KTN0_9ACTN</name>
<evidence type="ECO:0000256" key="2">
    <source>
        <dbReference type="PIRSR" id="PIRSR613078-2"/>
    </source>
</evidence>
<evidence type="ECO:0008006" key="6">
    <source>
        <dbReference type="Google" id="ProtNLM"/>
    </source>
</evidence>
<dbReference type="PANTHER" id="PTHR48100:SF1">
    <property type="entry name" value="HISTIDINE PHOSPHATASE FAMILY PROTEIN-RELATED"/>
    <property type="match status" value="1"/>
</dbReference>
<feature type="active site" description="Tele-phosphohistidine intermediate" evidence="1">
    <location>
        <position position="9"/>
    </location>
</feature>
<dbReference type="Pfam" id="PF00300">
    <property type="entry name" value="His_Phos_1"/>
    <property type="match status" value="1"/>
</dbReference>
<reference evidence="4 5" key="2">
    <citation type="submission" date="2020-03" db="EMBL/GenBank/DDBJ databases">
        <authorList>
            <person name="Ichikawa N."/>
            <person name="Kimura A."/>
            <person name="Kitahashi Y."/>
            <person name="Uohara A."/>
        </authorList>
    </citation>
    <scope>NUCLEOTIDE SEQUENCE [LARGE SCALE GENOMIC DNA]</scope>
    <source>
        <strain evidence="4 5">NBRC 108638</strain>
    </source>
</reference>
<protein>
    <recommendedName>
        <fullName evidence="6">Phosphoglycerate mutase</fullName>
    </recommendedName>
</protein>
<organism evidence="4 5">
    <name type="scientific">Phytohabitans rumicis</name>
    <dbReference type="NCBI Taxonomy" id="1076125"/>
    <lineage>
        <taxon>Bacteria</taxon>
        <taxon>Bacillati</taxon>
        <taxon>Actinomycetota</taxon>
        <taxon>Actinomycetes</taxon>
        <taxon>Micromonosporales</taxon>
        <taxon>Micromonosporaceae</taxon>
    </lineage>
</organism>
<dbReference type="CDD" id="cd07067">
    <property type="entry name" value="HP_PGM_like"/>
    <property type="match status" value="1"/>
</dbReference>
<accession>A0A6V8KTN0</accession>
<dbReference type="SUPFAM" id="SSF53254">
    <property type="entry name" value="Phosphoglycerate mutase-like"/>
    <property type="match status" value="1"/>
</dbReference>
<dbReference type="InterPro" id="IPR013078">
    <property type="entry name" value="His_Pase_superF_clade-1"/>
</dbReference>
<evidence type="ECO:0000313" key="5">
    <source>
        <dbReference type="Proteomes" id="UP000482960"/>
    </source>
</evidence>
<feature type="binding site" evidence="2">
    <location>
        <position position="58"/>
    </location>
    <ligand>
        <name>substrate</name>
    </ligand>
</feature>
<evidence type="ECO:0000313" key="4">
    <source>
        <dbReference type="EMBL" id="GFJ86790.1"/>
    </source>
</evidence>
<dbReference type="Gene3D" id="3.40.50.1240">
    <property type="entry name" value="Phosphoglycerate mutase-like"/>
    <property type="match status" value="1"/>
</dbReference>
<dbReference type="EMBL" id="BLPG01000001">
    <property type="protein sequence ID" value="GFJ86790.1"/>
    <property type="molecule type" value="Genomic_DNA"/>
</dbReference>
<dbReference type="GO" id="GO:0005737">
    <property type="term" value="C:cytoplasm"/>
    <property type="evidence" value="ECO:0007669"/>
    <property type="project" value="TreeGrafter"/>
</dbReference>
<dbReference type="InterPro" id="IPR050275">
    <property type="entry name" value="PGM_Phosphatase"/>
</dbReference>
<dbReference type="GO" id="GO:0016791">
    <property type="term" value="F:phosphatase activity"/>
    <property type="evidence" value="ECO:0007669"/>
    <property type="project" value="TreeGrafter"/>
</dbReference>